<dbReference type="Proteomes" id="UP000481861">
    <property type="component" value="Unassembled WGS sequence"/>
</dbReference>
<evidence type="ECO:0000313" key="2">
    <source>
        <dbReference type="Proteomes" id="UP000481861"/>
    </source>
</evidence>
<proteinExistence type="predicted"/>
<name>A0A7C8MC52_9PLEO</name>
<gene>
    <name evidence="1" type="ORF">BDV95DRAFT_592243</name>
</gene>
<sequence>MSDYDLDLGPSGMGYPFKNYVPTGIDPCAPNQSLHSMKSPYHLLSCGHLVASTGQDRRCARNCAHVVEELQQSSQLAFPTHEGMNVPAAGLPTVPTPLRVPVESEQQAADALHCELCTGMSMAHTSLLRPVEPSSHPVAPPKGLRNAYTLTQATLQLLMPGLTSEACQALLRPILLNPNHHPFDWKKAHRLRCGHEVWVDPTRPCASNCGHTPACRARNFPRNQIMGDAIICMECVFRTELVYERMRKVQMGLLAHAGQAGSVHVPDFGDGASQFGGSSNYGATSGLGEIVAFNSASRVGAAGQNKAAYPTGRADSMVPMNRMGLMGLFSAQDGEEYHGSATLPPTARTSN</sequence>
<comment type="caution">
    <text evidence="1">The sequence shown here is derived from an EMBL/GenBank/DDBJ whole genome shotgun (WGS) entry which is preliminary data.</text>
</comment>
<reference evidence="1 2" key="1">
    <citation type="submission" date="2020-01" db="EMBL/GenBank/DDBJ databases">
        <authorList>
            <consortium name="DOE Joint Genome Institute"/>
            <person name="Haridas S."/>
            <person name="Albert R."/>
            <person name="Binder M."/>
            <person name="Bloem J."/>
            <person name="Labutti K."/>
            <person name="Salamov A."/>
            <person name="Andreopoulos B."/>
            <person name="Baker S.E."/>
            <person name="Barry K."/>
            <person name="Bills G."/>
            <person name="Bluhm B.H."/>
            <person name="Cannon C."/>
            <person name="Castanera R."/>
            <person name="Culley D.E."/>
            <person name="Daum C."/>
            <person name="Ezra D."/>
            <person name="Gonzalez J.B."/>
            <person name="Henrissat B."/>
            <person name="Kuo A."/>
            <person name="Liang C."/>
            <person name="Lipzen A."/>
            <person name="Lutzoni F."/>
            <person name="Magnuson J."/>
            <person name="Mondo S."/>
            <person name="Nolan M."/>
            <person name="Ohm R."/>
            <person name="Pangilinan J."/>
            <person name="Park H.-J.H."/>
            <person name="Ramirez L."/>
            <person name="Alfaro M."/>
            <person name="Sun H."/>
            <person name="Tritt A."/>
            <person name="Yoshinaga Y."/>
            <person name="Zwiers L.-H.L."/>
            <person name="Turgeon B.G."/>
            <person name="Goodwin S.B."/>
            <person name="Spatafora J.W."/>
            <person name="Crous P.W."/>
            <person name="Grigoriev I.V."/>
        </authorList>
    </citation>
    <scope>NUCLEOTIDE SEQUENCE [LARGE SCALE GENOMIC DNA]</scope>
    <source>
        <strain evidence="1 2">CBS 611.86</strain>
    </source>
</reference>
<accession>A0A7C8MC52</accession>
<dbReference type="AlphaFoldDB" id="A0A7C8MC52"/>
<dbReference type="OrthoDB" id="3690919at2759"/>
<protein>
    <submittedName>
        <fullName evidence="1">Uncharacterized protein</fullName>
    </submittedName>
</protein>
<evidence type="ECO:0000313" key="1">
    <source>
        <dbReference type="EMBL" id="KAF2874119.1"/>
    </source>
</evidence>
<keyword evidence="2" id="KW-1185">Reference proteome</keyword>
<organism evidence="1 2">
    <name type="scientific">Massariosphaeria phaeospora</name>
    <dbReference type="NCBI Taxonomy" id="100035"/>
    <lineage>
        <taxon>Eukaryota</taxon>
        <taxon>Fungi</taxon>
        <taxon>Dikarya</taxon>
        <taxon>Ascomycota</taxon>
        <taxon>Pezizomycotina</taxon>
        <taxon>Dothideomycetes</taxon>
        <taxon>Pleosporomycetidae</taxon>
        <taxon>Pleosporales</taxon>
        <taxon>Pleosporales incertae sedis</taxon>
        <taxon>Massariosphaeria</taxon>
    </lineage>
</organism>
<dbReference type="EMBL" id="JAADJZ010000006">
    <property type="protein sequence ID" value="KAF2874119.1"/>
    <property type="molecule type" value="Genomic_DNA"/>
</dbReference>